<dbReference type="CDD" id="cd17030">
    <property type="entry name" value="T3SC_IA_SycH-like"/>
    <property type="match status" value="1"/>
</dbReference>
<dbReference type="SUPFAM" id="SSF69635">
    <property type="entry name" value="Type III secretory system chaperone-like"/>
    <property type="match status" value="1"/>
</dbReference>
<organism evidence="1 2">
    <name type="scientific">Edwardsiella anguillarum ET080813</name>
    <dbReference type="NCBI Taxonomy" id="667120"/>
    <lineage>
        <taxon>Bacteria</taxon>
        <taxon>Pseudomonadati</taxon>
        <taxon>Pseudomonadota</taxon>
        <taxon>Gammaproteobacteria</taxon>
        <taxon>Enterobacterales</taxon>
        <taxon>Hafniaceae</taxon>
        <taxon>Edwardsiella</taxon>
    </lineage>
</organism>
<protein>
    <submittedName>
        <fullName evidence="1">Type III secretion chaperone protein for YopH</fullName>
    </submittedName>
</protein>
<dbReference type="RefSeq" id="WP_034165256.1">
    <property type="nucleotide sequence ID" value="NZ_CP006664.1"/>
</dbReference>
<dbReference type="KEGG" id="ete:ETEE_1387"/>
<sequence>MQHFHAILHQLASLLELDNTVFQEDQSSWSLEIDQRWNVHIVALDLREIVLFLRVAPLSSPLLAVSLLQENLFTLSNRMIRCGLDNMQSIILWNQQSISNTDGGELYQVLLSLIHKAEEIEQMVQKSEEITESESKAEVWTPLV</sequence>
<dbReference type="EMBL" id="CP006664">
    <property type="protein sequence ID" value="AIJ07840.1"/>
    <property type="molecule type" value="Genomic_DNA"/>
</dbReference>
<evidence type="ECO:0000313" key="2">
    <source>
        <dbReference type="Proteomes" id="UP000028681"/>
    </source>
</evidence>
<dbReference type="Pfam" id="PF05932">
    <property type="entry name" value="CesT"/>
    <property type="match status" value="1"/>
</dbReference>
<dbReference type="Proteomes" id="UP000028681">
    <property type="component" value="Chromosome"/>
</dbReference>
<name>A0A076LH31_9GAMM</name>
<proteinExistence type="predicted"/>
<dbReference type="GeneID" id="33939010"/>
<reference evidence="1 2" key="1">
    <citation type="journal article" date="2012" name="PLoS ONE">
        <title>Edwardsiella comparative phylogenomics reveal the new intra/inter-species taxonomic relationships, virulence evolution and niche adaptation mechanisms.</title>
        <authorList>
            <person name="Yang M."/>
            <person name="Lv Y."/>
            <person name="Xiao J."/>
            <person name="Wu H."/>
            <person name="Zheng H."/>
            <person name="Liu Q."/>
            <person name="Zhang Y."/>
            <person name="Wang Q."/>
        </authorList>
    </citation>
    <scope>NUCLEOTIDE SEQUENCE [LARGE SCALE GENOMIC DNA]</scope>
    <source>
        <strain evidence="2">080813</strain>
    </source>
</reference>
<evidence type="ECO:0000313" key="1">
    <source>
        <dbReference type="EMBL" id="AIJ07840.1"/>
    </source>
</evidence>
<dbReference type="GO" id="GO:0030254">
    <property type="term" value="P:protein secretion by the type III secretion system"/>
    <property type="evidence" value="ECO:0007669"/>
    <property type="project" value="InterPro"/>
</dbReference>
<accession>A0A076LH31</accession>
<dbReference type="HOGENOM" id="CLU_1793434_0_0_6"/>
<dbReference type="InterPro" id="IPR010261">
    <property type="entry name" value="Tir_chaperone"/>
</dbReference>
<dbReference type="AlphaFoldDB" id="A0A076LH31"/>
<gene>
    <name evidence="1" type="ORF">ETEE_1387</name>
</gene>
<dbReference type="Gene3D" id="3.30.1460.10">
    <property type="match status" value="1"/>
</dbReference>